<sequence length="266" mass="30054">MRRKRGPGFSFVGFVSWSCCTLDGQLLRGDDPPGWVVWWLLRGSLACHHPPHDPSRPVKLRELERGVYAHGDRGQRLLVVLNHAAAVDAGSGVLDRTEVKVEMQRIVASLRMLYYSASIHLVPVISSRCELTYRVSRRFNTLSISSLPDLDDNWMYLETIGGKWAQSLSSQGGMADGRRPPKRAELVGNPWCLGDIEGAEDGATRGRGVMDIRRAAEDFWLLRLMMVAGELFWSYMVDMGFVCEIRVRRVRGLYSVFICVEAMHTR</sequence>
<feature type="signal peptide" evidence="1">
    <location>
        <begin position="1"/>
        <end position="24"/>
    </location>
</feature>
<evidence type="ECO:0000313" key="3">
    <source>
        <dbReference type="Proteomes" id="UP001244207"/>
    </source>
</evidence>
<evidence type="ECO:0000313" key="2">
    <source>
        <dbReference type="EMBL" id="KAK1728300.1"/>
    </source>
</evidence>
<dbReference type="RefSeq" id="XP_060368355.1">
    <property type="nucleotide sequence ID" value="XM_060501271.1"/>
</dbReference>
<organism evidence="2 3">
    <name type="scientific">Glomerella acutata</name>
    <name type="common">Colletotrichum acutatum</name>
    <dbReference type="NCBI Taxonomy" id="27357"/>
    <lineage>
        <taxon>Eukaryota</taxon>
        <taxon>Fungi</taxon>
        <taxon>Dikarya</taxon>
        <taxon>Ascomycota</taxon>
        <taxon>Pezizomycotina</taxon>
        <taxon>Sordariomycetes</taxon>
        <taxon>Hypocreomycetidae</taxon>
        <taxon>Glomerellales</taxon>
        <taxon>Glomerellaceae</taxon>
        <taxon>Colletotrichum</taxon>
        <taxon>Colletotrichum acutatum species complex</taxon>
    </lineage>
</organism>
<feature type="chain" id="PRO_5042032455" evidence="1">
    <location>
        <begin position="25"/>
        <end position="266"/>
    </location>
</feature>
<evidence type="ECO:0000256" key="1">
    <source>
        <dbReference type="SAM" id="SignalP"/>
    </source>
</evidence>
<reference evidence="2" key="1">
    <citation type="submission" date="2021-12" db="EMBL/GenBank/DDBJ databases">
        <title>Comparative genomics, transcriptomics and evolutionary studies reveal genomic signatures of adaptation to plant cell wall in hemibiotrophic fungi.</title>
        <authorList>
            <consortium name="DOE Joint Genome Institute"/>
            <person name="Baroncelli R."/>
            <person name="Diaz J.F."/>
            <person name="Benocci T."/>
            <person name="Peng M."/>
            <person name="Battaglia E."/>
            <person name="Haridas S."/>
            <person name="Andreopoulos W."/>
            <person name="Labutti K."/>
            <person name="Pangilinan J."/>
            <person name="Floch G.L."/>
            <person name="Makela M.R."/>
            <person name="Henrissat B."/>
            <person name="Grigoriev I.V."/>
            <person name="Crouch J.A."/>
            <person name="De Vries R.P."/>
            <person name="Sukno S.A."/>
            <person name="Thon M.R."/>
        </authorList>
    </citation>
    <scope>NUCLEOTIDE SEQUENCE</scope>
    <source>
        <strain evidence="2">CBS 112980</strain>
    </source>
</reference>
<protein>
    <submittedName>
        <fullName evidence="2">Uncharacterized protein</fullName>
    </submittedName>
</protein>
<dbReference type="GeneID" id="85385170"/>
<name>A0AAD8UTN8_GLOAC</name>
<dbReference type="AlphaFoldDB" id="A0AAD8UTN8"/>
<comment type="caution">
    <text evidence="2">The sequence shown here is derived from an EMBL/GenBank/DDBJ whole genome shotgun (WGS) entry which is preliminary data.</text>
</comment>
<proteinExistence type="predicted"/>
<keyword evidence="1" id="KW-0732">Signal</keyword>
<keyword evidence="3" id="KW-1185">Reference proteome</keyword>
<accession>A0AAD8UTN8</accession>
<dbReference type="Proteomes" id="UP001244207">
    <property type="component" value="Unassembled WGS sequence"/>
</dbReference>
<dbReference type="EMBL" id="JAHMHS010000018">
    <property type="protein sequence ID" value="KAK1728300.1"/>
    <property type="molecule type" value="Genomic_DNA"/>
</dbReference>
<gene>
    <name evidence="2" type="ORF">BDZ83DRAFT_139089</name>
</gene>